<evidence type="ECO:0000256" key="1">
    <source>
        <dbReference type="ARBA" id="ARBA00005080"/>
    </source>
</evidence>
<dbReference type="GO" id="GO:0046654">
    <property type="term" value="P:tetrahydrofolate biosynthetic process"/>
    <property type="evidence" value="ECO:0007669"/>
    <property type="project" value="InterPro"/>
</dbReference>
<accession>A0A8J5L083</accession>
<keyword evidence="5" id="KW-0378">Hydrolase</keyword>
<evidence type="ECO:0000313" key="10">
    <source>
        <dbReference type="EMBL" id="KAG6502719.1"/>
    </source>
</evidence>
<dbReference type="Pfam" id="PF01227">
    <property type="entry name" value="GTP_cyclohydroI"/>
    <property type="match status" value="1"/>
</dbReference>
<evidence type="ECO:0000256" key="5">
    <source>
        <dbReference type="ARBA" id="ARBA00022801"/>
    </source>
</evidence>
<evidence type="ECO:0000256" key="8">
    <source>
        <dbReference type="SAM" id="SignalP"/>
    </source>
</evidence>
<comment type="pathway">
    <text evidence="1">Cofactor biosynthesis; 7,8-dihydroneopterin triphosphate biosynthesis; 7,8-dihydroneopterin triphosphate from GTP: step 1/1.</text>
</comment>
<dbReference type="GO" id="GO:0003934">
    <property type="term" value="F:GTP cyclohydrolase I activity"/>
    <property type="evidence" value="ECO:0007669"/>
    <property type="project" value="UniProtKB-EC"/>
</dbReference>
<gene>
    <name evidence="10" type="ORF">ZIOFF_035005</name>
</gene>
<feature type="region of interest" description="Disordered" evidence="7">
    <location>
        <begin position="420"/>
        <end position="505"/>
    </location>
</feature>
<dbReference type="InterPro" id="IPR043133">
    <property type="entry name" value="GTP-CH-I_C/QueF"/>
</dbReference>
<dbReference type="UniPathway" id="UPA00848">
    <property type="reaction ID" value="UER00151"/>
</dbReference>
<protein>
    <recommendedName>
        <fullName evidence="4">GTP cyclohydrolase 1</fullName>
        <ecNumber evidence="3">3.5.4.16</ecNumber>
    </recommendedName>
    <alternativeName>
        <fullName evidence="6">GTP cyclohydrolase I</fullName>
    </alternativeName>
</protein>
<feature type="compositionally biased region" description="Acidic residues" evidence="7">
    <location>
        <begin position="122"/>
        <end position="138"/>
    </location>
</feature>
<dbReference type="Gene3D" id="1.10.286.10">
    <property type="match status" value="1"/>
</dbReference>
<feature type="compositionally biased region" description="Basic and acidic residues" evidence="7">
    <location>
        <begin position="429"/>
        <end position="446"/>
    </location>
</feature>
<proteinExistence type="inferred from homology"/>
<dbReference type="Proteomes" id="UP000734854">
    <property type="component" value="Unassembled WGS sequence"/>
</dbReference>
<dbReference type="AlphaFoldDB" id="A0A8J5L083"/>
<comment type="caution">
    <text evidence="10">The sequence shown here is derived from an EMBL/GenBank/DDBJ whole genome shotgun (WGS) entry which is preliminary data.</text>
</comment>
<dbReference type="GO" id="GO:0006729">
    <property type="term" value="P:tetrahydrobiopterin biosynthetic process"/>
    <property type="evidence" value="ECO:0007669"/>
    <property type="project" value="TreeGrafter"/>
</dbReference>
<dbReference type="GO" id="GO:0005525">
    <property type="term" value="F:GTP binding"/>
    <property type="evidence" value="ECO:0007669"/>
    <property type="project" value="TreeGrafter"/>
</dbReference>
<sequence length="505" mass="55295">MRAIAGRFSPFLLALPVATADRHHAPPITVAGHQDRTTTDHCPLIPATVACYYQRRRSGNGLVNYNSDVDFGMLLGVKLLDSDHHSTECLVGPLVSIFDPISDLDISSRRRPEKRSPTLAAADEEEGEQIWGEEEEATDPLASEAERALSIEEAVKALLQGLREDHEREGLRRTPHRVAEAFRGGTRGYKQKAKDIVQGALFPEAGLNPGVGHAGGVGGLVVVRDINLFSYCESCLLPFSIKCHVGYVPFGGRVVGLSKLSRVADVFARRFQDPKRLASEVCAALHSSINPAGVAVSLQCWHMKFSHLCDTNFTHSTISDMQSWGTVLASSRSGVFKEGKNSLWDDFTSLLILSGAIIKGGDTNHSQRQKMKFVVVRKEERLLISAEMAIDNPSVTIQVTRPSQSSFSSSNENMTPLHVSAANINGDGYDNKKQLDQSSEGEKKESAGAPSENRILKKKKSKKEKSSKEQEEHDQNQEKGDIEAEVADASAVDVKERIKKVASMR</sequence>
<keyword evidence="11" id="KW-1185">Reference proteome</keyword>
<feature type="region of interest" description="Disordered" evidence="7">
    <location>
        <begin position="109"/>
        <end position="143"/>
    </location>
</feature>
<dbReference type="EC" id="3.5.4.16" evidence="3"/>
<feature type="domain" description="GTP cyclohydrolase I" evidence="9">
    <location>
        <begin position="151"/>
        <end position="303"/>
    </location>
</feature>
<evidence type="ECO:0000256" key="4">
    <source>
        <dbReference type="ARBA" id="ARBA00017272"/>
    </source>
</evidence>
<evidence type="ECO:0000259" key="9">
    <source>
        <dbReference type="Pfam" id="PF01227"/>
    </source>
</evidence>
<dbReference type="Gene3D" id="3.30.1130.10">
    <property type="match status" value="1"/>
</dbReference>
<evidence type="ECO:0000256" key="3">
    <source>
        <dbReference type="ARBA" id="ARBA00012715"/>
    </source>
</evidence>
<dbReference type="PANTHER" id="PTHR11109:SF7">
    <property type="entry name" value="GTP CYCLOHYDROLASE 1"/>
    <property type="match status" value="1"/>
</dbReference>
<evidence type="ECO:0000256" key="6">
    <source>
        <dbReference type="ARBA" id="ARBA00030854"/>
    </source>
</evidence>
<dbReference type="EMBL" id="JACMSC010000010">
    <property type="protein sequence ID" value="KAG6502719.1"/>
    <property type="molecule type" value="Genomic_DNA"/>
</dbReference>
<reference evidence="10 11" key="1">
    <citation type="submission" date="2020-08" db="EMBL/GenBank/DDBJ databases">
        <title>Plant Genome Project.</title>
        <authorList>
            <person name="Zhang R.-G."/>
        </authorList>
    </citation>
    <scope>NUCLEOTIDE SEQUENCE [LARGE SCALE GENOMIC DNA]</scope>
    <source>
        <tissue evidence="10">Rhizome</tissue>
    </source>
</reference>
<evidence type="ECO:0000313" key="11">
    <source>
        <dbReference type="Proteomes" id="UP000734854"/>
    </source>
</evidence>
<evidence type="ECO:0000256" key="2">
    <source>
        <dbReference type="ARBA" id="ARBA00008085"/>
    </source>
</evidence>
<feature type="compositionally biased region" description="Basic and acidic residues" evidence="7">
    <location>
        <begin position="464"/>
        <end position="482"/>
    </location>
</feature>
<feature type="signal peptide" evidence="8">
    <location>
        <begin position="1"/>
        <end position="20"/>
    </location>
</feature>
<feature type="chain" id="PRO_5035196174" description="GTP cyclohydrolase 1" evidence="8">
    <location>
        <begin position="21"/>
        <end position="505"/>
    </location>
</feature>
<dbReference type="FunFam" id="3.30.1130.10:FF:000007">
    <property type="entry name" value="GTP cyclohydrolase 1"/>
    <property type="match status" value="1"/>
</dbReference>
<keyword evidence="8" id="KW-0732">Signal</keyword>
<dbReference type="PANTHER" id="PTHR11109">
    <property type="entry name" value="GTP CYCLOHYDROLASE I"/>
    <property type="match status" value="1"/>
</dbReference>
<dbReference type="SUPFAM" id="SSF55620">
    <property type="entry name" value="Tetrahydrobiopterin biosynthesis enzymes-like"/>
    <property type="match status" value="1"/>
</dbReference>
<comment type="similarity">
    <text evidence="2">Belongs to the GTP cyclohydrolase I family.</text>
</comment>
<organism evidence="10 11">
    <name type="scientific">Zingiber officinale</name>
    <name type="common">Ginger</name>
    <name type="synonym">Amomum zingiber</name>
    <dbReference type="NCBI Taxonomy" id="94328"/>
    <lineage>
        <taxon>Eukaryota</taxon>
        <taxon>Viridiplantae</taxon>
        <taxon>Streptophyta</taxon>
        <taxon>Embryophyta</taxon>
        <taxon>Tracheophyta</taxon>
        <taxon>Spermatophyta</taxon>
        <taxon>Magnoliopsida</taxon>
        <taxon>Liliopsida</taxon>
        <taxon>Zingiberales</taxon>
        <taxon>Zingiberaceae</taxon>
        <taxon>Zingiber</taxon>
    </lineage>
</organism>
<dbReference type="GO" id="GO:0008270">
    <property type="term" value="F:zinc ion binding"/>
    <property type="evidence" value="ECO:0007669"/>
    <property type="project" value="TreeGrafter"/>
</dbReference>
<dbReference type="InterPro" id="IPR020602">
    <property type="entry name" value="GTP_CycHdrlase_I_dom"/>
</dbReference>
<dbReference type="InterPro" id="IPR001474">
    <property type="entry name" value="GTP_CycHdrlase_I"/>
</dbReference>
<name>A0A8J5L083_ZINOF</name>
<dbReference type="GO" id="GO:0005737">
    <property type="term" value="C:cytoplasm"/>
    <property type="evidence" value="ECO:0007669"/>
    <property type="project" value="TreeGrafter"/>
</dbReference>
<dbReference type="InterPro" id="IPR043134">
    <property type="entry name" value="GTP-CH-I_N"/>
</dbReference>
<evidence type="ECO:0000256" key="7">
    <source>
        <dbReference type="SAM" id="MobiDB-lite"/>
    </source>
</evidence>